<dbReference type="Pfam" id="PF03167">
    <property type="entry name" value="UDG"/>
    <property type="match status" value="1"/>
</dbReference>
<dbReference type="EMBL" id="CADCTD010000094">
    <property type="protein sequence ID" value="CAA9257070.1"/>
    <property type="molecule type" value="Genomic_DNA"/>
</dbReference>
<dbReference type="GO" id="GO:0008263">
    <property type="term" value="F:pyrimidine-specific mismatch base pair DNA N-glycosylase activity"/>
    <property type="evidence" value="ECO:0007669"/>
    <property type="project" value="TreeGrafter"/>
</dbReference>
<dbReference type="GO" id="GO:0004844">
    <property type="term" value="F:uracil DNA N-glycosylase activity"/>
    <property type="evidence" value="ECO:0007669"/>
    <property type="project" value="TreeGrafter"/>
</dbReference>
<dbReference type="CDD" id="cd10028">
    <property type="entry name" value="UDG-F2_TDG_MUG"/>
    <property type="match status" value="1"/>
</dbReference>
<evidence type="ECO:0000256" key="3">
    <source>
        <dbReference type="ARBA" id="ARBA00023204"/>
    </source>
</evidence>
<dbReference type="InterPro" id="IPR005122">
    <property type="entry name" value="Uracil-DNA_glycosylase-like"/>
</dbReference>
<gene>
    <name evidence="5" type="ORF">AVDCRST_MAG27-2384</name>
</gene>
<dbReference type="GO" id="GO:0006285">
    <property type="term" value="P:base-excision repair, AP site formation"/>
    <property type="evidence" value="ECO:0007669"/>
    <property type="project" value="InterPro"/>
</dbReference>
<evidence type="ECO:0000313" key="5">
    <source>
        <dbReference type="EMBL" id="CAA9257070.1"/>
    </source>
</evidence>
<dbReference type="SUPFAM" id="SSF52141">
    <property type="entry name" value="Uracil-DNA glycosylase-like"/>
    <property type="match status" value="1"/>
</dbReference>
<dbReference type="SMART" id="SM00986">
    <property type="entry name" value="UDG"/>
    <property type="match status" value="1"/>
</dbReference>
<dbReference type="PANTHER" id="PTHR12159">
    <property type="entry name" value="G/T AND G/U MISMATCH-SPECIFIC DNA GLYCOSYLASE"/>
    <property type="match status" value="1"/>
</dbReference>
<evidence type="ECO:0000259" key="4">
    <source>
        <dbReference type="SMART" id="SM00986"/>
    </source>
</evidence>
<dbReference type="InterPro" id="IPR036895">
    <property type="entry name" value="Uracil-DNA_glycosylase-like_sf"/>
</dbReference>
<feature type="domain" description="Uracil-DNA glycosylase-like" evidence="4">
    <location>
        <begin position="6"/>
        <end position="157"/>
    </location>
</feature>
<dbReference type="InterPro" id="IPR015637">
    <property type="entry name" value="MUG/TDG"/>
</dbReference>
<keyword evidence="3" id="KW-0234">DNA repair</keyword>
<protein>
    <submittedName>
        <fullName evidence="5">G:T/U mismatch-specific uracil/thymine DNA-glycosylase</fullName>
    </submittedName>
</protein>
<reference evidence="5" key="1">
    <citation type="submission" date="2020-02" db="EMBL/GenBank/DDBJ databases">
        <authorList>
            <person name="Meier V. D."/>
        </authorList>
    </citation>
    <scope>NUCLEOTIDE SEQUENCE</scope>
    <source>
        <strain evidence="5">AVDCRST_MAG27</strain>
    </source>
</reference>
<dbReference type="PANTHER" id="PTHR12159:SF9">
    <property type="entry name" value="G_T MISMATCH-SPECIFIC THYMINE DNA GLYCOSYLASE"/>
    <property type="match status" value="1"/>
</dbReference>
<sequence>MSHVLPDLLRPGLRLVICGSAAGTVSAARGAYYAGPGNKFWDILHRIGLTPRRFRPEEYPLLLDLGIGLTDLCKTAFGPDATLPRDGHDLPGLRARLAAVAPRLLAFNGKAAASRWLGLQAPRFGWWEGMPPVMVLPSTSGLACRSWQEAPWHDLARRLA</sequence>
<proteinExistence type="predicted"/>
<keyword evidence="2" id="KW-0378">Hydrolase</keyword>
<evidence type="ECO:0000256" key="1">
    <source>
        <dbReference type="ARBA" id="ARBA00022763"/>
    </source>
</evidence>
<name>A0A6J4IRI6_9PROT</name>
<dbReference type="SMART" id="SM00987">
    <property type="entry name" value="UreE_C"/>
    <property type="match status" value="1"/>
</dbReference>
<organism evidence="5">
    <name type="scientific">uncultured Craurococcus sp</name>
    <dbReference type="NCBI Taxonomy" id="1135998"/>
    <lineage>
        <taxon>Bacteria</taxon>
        <taxon>Pseudomonadati</taxon>
        <taxon>Pseudomonadota</taxon>
        <taxon>Alphaproteobacteria</taxon>
        <taxon>Acetobacterales</taxon>
        <taxon>Acetobacteraceae</taxon>
        <taxon>Craurococcus</taxon>
        <taxon>environmental samples</taxon>
    </lineage>
</organism>
<dbReference type="Gene3D" id="3.40.470.10">
    <property type="entry name" value="Uracil-DNA glycosylase-like domain"/>
    <property type="match status" value="1"/>
</dbReference>
<dbReference type="AlphaFoldDB" id="A0A6J4IRI6"/>
<keyword evidence="1" id="KW-0227">DNA damage</keyword>
<accession>A0A6J4IRI6</accession>
<evidence type="ECO:0000256" key="2">
    <source>
        <dbReference type="ARBA" id="ARBA00022801"/>
    </source>
</evidence>